<reference evidence="9 10" key="1">
    <citation type="submission" date="2023-03" db="EMBL/GenBank/DDBJ databases">
        <title>Mating type loci evolution in Malassezia.</title>
        <authorList>
            <person name="Coelho M.A."/>
        </authorList>
    </citation>
    <scope>NUCLEOTIDE SEQUENCE [LARGE SCALE GENOMIC DNA]</scope>
    <source>
        <strain evidence="9 10">CBS 9725</strain>
    </source>
</reference>
<accession>A0AAJ5YSA7</accession>
<keyword evidence="6" id="KW-0333">Golgi apparatus</keyword>
<keyword evidence="7" id="KW-0472">Membrane</keyword>
<comment type="subcellular location">
    <subcellularLocation>
        <location evidence="1">Golgi apparatus membrane</location>
        <topology evidence="1">Peripheral membrane protein</topology>
    </subcellularLocation>
</comment>
<dbReference type="InterPro" id="IPR019335">
    <property type="entry name" value="COG7"/>
</dbReference>
<proteinExistence type="inferred from homology"/>
<evidence type="ECO:0000313" key="10">
    <source>
        <dbReference type="Proteomes" id="UP001219567"/>
    </source>
</evidence>
<protein>
    <recommendedName>
        <fullName evidence="3">Conserved oligomeric Golgi complex subunit 7</fullName>
    </recommendedName>
    <alternativeName>
        <fullName evidence="8">Component of oligomeric Golgi complex 7</fullName>
    </alternativeName>
</protein>
<dbReference type="PANTHER" id="PTHR21443">
    <property type="entry name" value="CONSERVED OLIGOMERIC GOLGI COMPLEX COMPONENT 7"/>
    <property type="match status" value="1"/>
</dbReference>
<gene>
    <name evidence="9" type="ORF">MYAM1_001025</name>
</gene>
<name>A0AAJ5YSA7_9BASI</name>
<sequence>MAGAPVDDRDRVVWLAETINSTSAPADSSATGRWSQKLATNGLPSLMPISTELQRIRTRLQEQQSILTSKLNAQMSVAHTVVAEAMDEAHKIQNDSIVLRSTVHNTEQAYFDRMPRKNHQEAQALMELHRLAQVKQRMEAARDTLHAAESWSSVETEVEAHLTQRDWERAAQRLAGMEHTLRNFDSSSEYVTAKSVVLDRLLTSLDHSMANTFSDAIRERDLDTLVRFARIYSSVHRIQMFIDRYISERANPVLLEWETSGRSVATLCKSLCNTTREENSVFAPKLFQNPSDSVEHLLRTILNSIPLQDLLQQLGSTERLPDLVETYAEFASLCSESMTIPSSKAADDAPVFLATLKDTKPWQKGLLELFVPYQTNYAEREAAYLQAEFERSTAKFEAQRDRAFVRTADASPGSWAACIQEIATLSRDQVAMCEQQWRNASDRAQKLGVKKVVAYSAVQTSLLPALSARLVSSWEYVNARHTRHMQTFACDPHEIVAQDMEPIPEWDVIHASLELLEIGRYLDGKLQRIDTSVHNSSSEDNTSQEHAHLSSQSAKAFPLKLAHAAQNFVMTQLLSPFRRQLEAYSTHGQIFMTKTERTTEVEVPSFSHTATEAMVKIGEGLLNLPRLLEPLVDREYATFVYAVDTLPYVHDDNQADTHTKEPTTTHRTASISSLLHYLEDTNERSGPSTYTAEHVLSLWLRSLASNLLHELVASLPDINTSRLSALH</sequence>
<evidence type="ECO:0000256" key="3">
    <source>
        <dbReference type="ARBA" id="ARBA00020984"/>
    </source>
</evidence>
<evidence type="ECO:0000256" key="2">
    <source>
        <dbReference type="ARBA" id="ARBA00005831"/>
    </source>
</evidence>
<evidence type="ECO:0000256" key="6">
    <source>
        <dbReference type="ARBA" id="ARBA00023034"/>
    </source>
</evidence>
<keyword evidence="5" id="KW-0653">Protein transport</keyword>
<keyword evidence="10" id="KW-1185">Reference proteome</keyword>
<dbReference type="AlphaFoldDB" id="A0AAJ5YSA7"/>
<dbReference type="GO" id="GO:0006890">
    <property type="term" value="P:retrograde vesicle-mediated transport, Golgi to endoplasmic reticulum"/>
    <property type="evidence" value="ECO:0007669"/>
    <property type="project" value="TreeGrafter"/>
</dbReference>
<dbReference type="Proteomes" id="UP001219567">
    <property type="component" value="Chromosome 1"/>
</dbReference>
<evidence type="ECO:0000256" key="8">
    <source>
        <dbReference type="ARBA" id="ARBA00031345"/>
    </source>
</evidence>
<evidence type="ECO:0000256" key="7">
    <source>
        <dbReference type="ARBA" id="ARBA00023136"/>
    </source>
</evidence>
<dbReference type="PANTHER" id="PTHR21443:SF0">
    <property type="entry name" value="CONSERVED OLIGOMERIC GOLGI COMPLEX SUBUNIT 7"/>
    <property type="match status" value="1"/>
</dbReference>
<dbReference type="GO" id="GO:0007030">
    <property type="term" value="P:Golgi organization"/>
    <property type="evidence" value="ECO:0007669"/>
    <property type="project" value="TreeGrafter"/>
</dbReference>
<dbReference type="GO" id="GO:0000139">
    <property type="term" value="C:Golgi membrane"/>
    <property type="evidence" value="ECO:0007669"/>
    <property type="project" value="UniProtKB-SubCell"/>
</dbReference>
<dbReference type="EMBL" id="CP119943">
    <property type="protein sequence ID" value="WFC98300.1"/>
    <property type="molecule type" value="Genomic_DNA"/>
</dbReference>
<dbReference type="Pfam" id="PF10191">
    <property type="entry name" value="COG7"/>
    <property type="match status" value="1"/>
</dbReference>
<evidence type="ECO:0000256" key="4">
    <source>
        <dbReference type="ARBA" id="ARBA00022448"/>
    </source>
</evidence>
<keyword evidence="4" id="KW-0813">Transport</keyword>
<evidence type="ECO:0000313" key="9">
    <source>
        <dbReference type="EMBL" id="WFC98300.1"/>
    </source>
</evidence>
<comment type="similarity">
    <text evidence="2">Belongs to the COG7 family.</text>
</comment>
<dbReference type="GO" id="GO:0017119">
    <property type="term" value="C:Golgi transport complex"/>
    <property type="evidence" value="ECO:0007669"/>
    <property type="project" value="InterPro"/>
</dbReference>
<evidence type="ECO:0000256" key="1">
    <source>
        <dbReference type="ARBA" id="ARBA00004395"/>
    </source>
</evidence>
<organism evidence="9 10">
    <name type="scientific">Malassezia yamatoensis</name>
    <dbReference type="NCBI Taxonomy" id="253288"/>
    <lineage>
        <taxon>Eukaryota</taxon>
        <taxon>Fungi</taxon>
        <taxon>Dikarya</taxon>
        <taxon>Basidiomycota</taxon>
        <taxon>Ustilaginomycotina</taxon>
        <taxon>Malasseziomycetes</taxon>
        <taxon>Malasseziales</taxon>
        <taxon>Malasseziaceae</taxon>
        <taxon>Malassezia</taxon>
    </lineage>
</organism>
<evidence type="ECO:0000256" key="5">
    <source>
        <dbReference type="ARBA" id="ARBA00022927"/>
    </source>
</evidence>
<dbReference type="GO" id="GO:0006886">
    <property type="term" value="P:intracellular protein transport"/>
    <property type="evidence" value="ECO:0007669"/>
    <property type="project" value="InterPro"/>
</dbReference>